<dbReference type="InterPro" id="IPR050747">
    <property type="entry name" value="Mitochondrial_chaperone_BCS1"/>
</dbReference>
<dbReference type="OrthoDB" id="10251412at2759"/>
<protein>
    <submittedName>
        <fullName evidence="1">Uncharacterized protein</fullName>
    </submittedName>
</protein>
<name>A0A8X7VMX2_BRACI</name>
<reference evidence="1 2" key="1">
    <citation type="submission" date="2020-02" db="EMBL/GenBank/DDBJ databases">
        <authorList>
            <person name="Ma Q."/>
            <person name="Huang Y."/>
            <person name="Song X."/>
            <person name="Pei D."/>
        </authorList>
    </citation>
    <scope>NUCLEOTIDE SEQUENCE [LARGE SCALE GENOMIC DNA]</scope>
    <source>
        <strain evidence="1">Sxm20200214</strain>
        <tissue evidence="1">Leaf</tissue>
    </source>
</reference>
<evidence type="ECO:0000313" key="1">
    <source>
        <dbReference type="EMBL" id="KAG2314210.1"/>
    </source>
</evidence>
<keyword evidence="2" id="KW-1185">Reference proteome</keyword>
<comment type="caution">
    <text evidence="1">The sequence shown here is derived from an EMBL/GenBank/DDBJ whole genome shotgun (WGS) entry which is preliminary data.</text>
</comment>
<sequence length="125" mass="14567">MSSSSSATRIRVFKREMDVYLTISVEEEDSVFTDTFEGVKLRWILRCHQIGSTKLRCYELTFPKKAKEMVIASYLPFISREAASTRQRMKLFSVDEALKWTSVNLNHPIPQLFRPLPSTFRLRSS</sequence>
<dbReference type="Proteomes" id="UP000886595">
    <property type="component" value="Unassembled WGS sequence"/>
</dbReference>
<dbReference type="AlphaFoldDB" id="A0A8X7VMX2"/>
<gene>
    <name evidence="1" type="ORF">Bca52824_017332</name>
</gene>
<dbReference type="EMBL" id="JAAMPC010000004">
    <property type="protein sequence ID" value="KAG2314210.1"/>
    <property type="molecule type" value="Genomic_DNA"/>
</dbReference>
<evidence type="ECO:0000313" key="2">
    <source>
        <dbReference type="Proteomes" id="UP000886595"/>
    </source>
</evidence>
<dbReference type="PANTHER" id="PTHR23070">
    <property type="entry name" value="BCS1 AAA-TYPE ATPASE"/>
    <property type="match status" value="1"/>
</dbReference>
<proteinExistence type="predicted"/>
<accession>A0A8X7VMX2</accession>
<organism evidence="1 2">
    <name type="scientific">Brassica carinata</name>
    <name type="common">Ethiopian mustard</name>
    <name type="synonym">Abyssinian cabbage</name>
    <dbReference type="NCBI Taxonomy" id="52824"/>
    <lineage>
        <taxon>Eukaryota</taxon>
        <taxon>Viridiplantae</taxon>
        <taxon>Streptophyta</taxon>
        <taxon>Embryophyta</taxon>
        <taxon>Tracheophyta</taxon>
        <taxon>Spermatophyta</taxon>
        <taxon>Magnoliopsida</taxon>
        <taxon>eudicotyledons</taxon>
        <taxon>Gunneridae</taxon>
        <taxon>Pentapetalae</taxon>
        <taxon>rosids</taxon>
        <taxon>malvids</taxon>
        <taxon>Brassicales</taxon>
        <taxon>Brassicaceae</taxon>
        <taxon>Brassiceae</taxon>
        <taxon>Brassica</taxon>
    </lineage>
</organism>